<evidence type="ECO:0000313" key="1">
    <source>
        <dbReference type="EMBL" id="KAJ8914602.1"/>
    </source>
</evidence>
<evidence type="ECO:0000313" key="2">
    <source>
        <dbReference type="Proteomes" id="UP001159042"/>
    </source>
</evidence>
<name>A0AAV8VKW6_9CUCU</name>
<protein>
    <submittedName>
        <fullName evidence="1">Uncharacterized protein</fullName>
    </submittedName>
</protein>
<comment type="caution">
    <text evidence="1">The sequence shown here is derived from an EMBL/GenBank/DDBJ whole genome shotgun (WGS) entry which is preliminary data.</text>
</comment>
<dbReference type="AlphaFoldDB" id="A0AAV8VKW6"/>
<keyword evidence="2" id="KW-1185">Reference proteome</keyword>
<gene>
    <name evidence="1" type="ORF">NQ315_017307</name>
</gene>
<reference evidence="1 2" key="1">
    <citation type="journal article" date="2023" name="Insect Mol. Biol.">
        <title>Genome sequencing provides insights into the evolution of gene families encoding plant cell wall-degrading enzymes in longhorned beetles.</title>
        <authorList>
            <person name="Shin N.R."/>
            <person name="Okamura Y."/>
            <person name="Kirsch R."/>
            <person name="Pauchet Y."/>
        </authorList>
    </citation>
    <scope>NUCLEOTIDE SEQUENCE [LARGE SCALE GENOMIC DNA]</scope>
    <source>
        <strain evidence="1">EAD_L_NR</strain>
    </source>
</reference>
<accession>A0AAV8VKW6</accession>
<dbReference type="EMBL" id="JANEYG010000068">
    <property type="protein sequence ID" value="KAJ8914602.1"/>
    <property type="molecule type" value="Genomic_DNA"/>
</dbReference>
<proteinExistence type="predicted"/>
<sequence>MLACFCLNITIEATPNDFQKVTPESLALSDEEKADRFFKQVIDLQPQLFVHDIFSTIYNIVVNPNDIGLEDRKDSDTYKSLPPHDLDHHLTLIRSIMSDFITRESRAVEERIKKFTNEHKSNDVY</sequence>
<organism evidence="1 2">
    <name type="scientific">Exocentrus adspersus</name>
    <dbReference type="NCBI Taxonomy" id="1586481"/>
    <lineage>
        <taxon>Eukaryota</taxon>
        <taxon>Metazoa</taxon>
        <taxon>Ecdysozoa</taxon>
        <taxon>Arthropoda</taxon>
        <taxon>Hexapoda</taxon>
        <taxon>Insecta</taxon>
        <taxon>Pterygota</taxon>
        <taxon>Neoptera</taxon>
        <taxon>Endopterygota</taxon>
        <taxon>Coleoptera</taxon>
        <taxon>Polyphaga</taxon>
        <taxon>Cucujiformia</taxon>
        <taxon>Chrysomeloidea</taxon>
        <taxon>Cerambycidae</taxon>
        <taxon>Lamiinae</taxon>
        <taxon>Acanthocinini</taxon>
        <taxon>Exocentrus</taxon>
    </lineage>
</organism>
<dbReference type="Proteomes" id="UP001159042">
    <property type="component" value="Unassembled WGS sequence"/>
</dbReference>